<comment type="similarity">
    <text evidence="1">Belongs to the NAD(P)-dependent epimerase/dehydratase family.</text>
</comment>
<keyword evidence="3" id="KW-0456">Lyase</keyword>
<dbReference type="InterPro" id="IPR001509">
    <property type="entry name" value="Epimerase_deHydtase"/>
</dbReference>
<evidence type="ECO:0000259" key="2">
    <source>
        <dbReference type="Pfam" id="PF01370"/>
    </source>
</evidence>
<dbReference type="Gene3D" id="3.40.50.720">
    <property type="entry name" value="NAD(P)-binding Rossmann-like Domain"/>
    <property type="match status" value="1"/>
</dbReference>
<name>A0A9X4AHA6_9BACI</name>
<dbReference type="EC" id="4.2.1.47" evidence="3"/>
<gene>
    <name evidence="3" type="ORF">NC799_13880</name>
</gene>
<dbReference type="PANTHER" id="PTHR43000">
    <property type="entry name" value="DTDP-D-GLUCOSE 4,6-DEHYDRATASE-RELATED"/>
    <property type="match status" value="1"/>
</dbReference>
<accession>A0A9X4AHA6</accession>
<dbReference type="EMBL" id="JAMQKC010000017">
    <property type="protein sequence ID" value="MDC3417983.1"/>
    <property type="molecule type" value="Genomic_DNA"/>
</dbReference>
<organism evidence="3 4">
    <name type="scientific">Aquibacillus salsiterrae</name>
    <dbReference type="NCBI Taxonomy" id="2950439"/>
    <lineage>
        <taxon>Bacteria</taxon>
        <taxon>Bacillati</taxon>
        <taxon>Bacillota</taxon>
        <taxon>Bacilli</taxon>
        <taxon>Bacillales</taxon>
        <taxon>Bacillaceae</taxon>
        <taxon>Aquibacillus</taxon>
    </lineage>
</organism>
<reference evidence="3" key="1">
    <citation type="submission" date="2022-06" db="EMBL/GenBank/DDBJ databases">
        <title>Aquibacillus sp. a new bacterium isolated from soil saline samples.</title>
        <authorList>
            <person name="Galisteo C."/>
            <person name="De La Haba R."/>
            <person name="Sanchez-Porro C."/>
            <person name="Ventosa A."/>
        </authorList>
    </citation>
    <scope>NUCLEOTIDE SEQUENCE</scope>
    <source>
        <strain evidence="3">3ASR75-54</strain>
    </source>
</reference>
<dbReference type="RefSeq" id="WP_272447046.1">
    <property type="nucleotide sequence ID" value="NZ_JAMQKC010000017.1"/>
</dbReference>
<protein>
    <submittedName>
        <fullName evidence="3">GDP-mannose 4,6-dehydratase</fullName>
        <ecNumber evidence="3">4.2.1.47</ecNumber>
    </submittedName>
</protein>
<sequence>MKVLVTGGLGFIGNFVVQSLLSRQHTVSVIDLTSSYQPDQSFTYYSISINNKDKVNDVFAAELPDVVIHLAAQVNVEQSMKEPSKDASVNIIGTTTILEACKQFNVKKIIYASSAAVYGEPQYLGIDENHPLTPISYYGLSKLTGEHYIRLFHQLHGLTYTILRFANAFGPSSNAKNDVITKFVEQMVSHIRPTIFGNGKQTRDFIYVEDIAMAMIQSLEYGDNQTVNIGTNQPTNLNELVSLINELTNQNLKPIYQASRSGDITNSYLTNQQAIHHLNWKPMFSLEKGIKEILRHKSNQLY</sequence>
<evidence type="ECO:0000313" key="4">
    <source>
        <dbReference type="Proteomes" id="UP001145069"/>
    </source>
</evidence>
<dbReference type="SUPFAM" id="SSF51735">
    <property type="entry name" value="NAD(P)-binding Rossmann-fold domains"/>
    <property type="match status" value="1"/>
</dbReference>
<dbReference type="GO" id="GO:0008446">
    <property type="term" value="F:GDP-mannose 4,6-dehydratase activity"/>
    <property type="evidence" value="ECO:0007669"/>
    <property type="project" value="UniProtKB-EC"/>
</dbReference>
<dbReference type="Proteomes" id="UP001145069">
    <property type="component" value="Unassembled WGS sequence"/>
</dbReference>
<keyword evidence="4" id="KW-1185">Reference proteome</keyword>
<evidence type="ECO:0000256" key="1">
    <source>
        <dbReference type="ARBA" id="ARBA00007637"/>
    </source>
</evidence>
<feature type="domain" description="NAD-dependent epimerase/dehydratase" evidence="2">
    <location>
        <begin position="3"/>
        <end position="230"/>
    </location>
</feature>
<dbReference type="Pfam" id="PF01370">
    <property type="entry name" value="Epimerase"/>
    <property type="match status" value="1"/>
</dbReference>
<evidence type="ECO:0000313" key="3">
    <source>
        <dbReference type="EMBL" id="MDC3417983.1"/>
    </source>
</evidence>
<proteinExistence type="inferred from homology"/>
<dbReference type="AlphaFoldDB" id="A0A9X4AHA6"/>
<dbReference type="InterPro" id="IPR036291">
    <property type="entry name" value="NAD(P)-bd_dom_sf"/>
</dbReference>
<comment type="caution">
    <text evidence="3">The sequence shown here is derived from an EMBL/GenBank/DDBJ whole genome shotgun (WGS) entry which is preliminary data.</text>
</comment>